<name>A0A2G2VPN8_CAPBA</name>
<protein>
    <submittedName>
        <fullName evidence="1">Uncharacterized protein</fullName>
    </submittedName>
</protein>
<comment type="caution">
    <text evidence="1">The sequence shown here is derived from an EMBL/GenBank/DDBJ whole genome shotgun (WGS) entry which is preliminary data.</text>
</comment>
<keyword evidence="2" id="KW-1185">Reference proteome</keyword>
<dbReference type="AlphaFoldDB" id="A0A2G2VPN8"/>
<reference evidence="1 2" key="1">
    <citation type="journal article" date="2017" name="Genome Biol.">
        <title>New reference genome sequences of hot pepper reveal the massive evolution of plant disease-resistance genes by retroduplication.</title>
        <authorList>
            <person name="Kim S."/>
            <person name="Park J."/>
            <person name="Yeom S.I."/>
            <person name="Kim Y.M."/>
            <person name="Seo E."/>
            <person name="Kim K.T."/>
            <person name="Kim M.S."/>
            <person name="Lee J.M."/>
            <person name="Cheong K."/>
            <person name="Shin H.S."/>
            <person name="Kim S.B."/>
            <person name="Han K."/>
            <person name="Lee J."/>
            <person name="Park M."/>
            <person name="Lee H.A."/>
            <person name="Lee H.Y."/>
            <person name="Lee Y."/>
            <person name="Oh S."/>
            <person name="Lee J.H."/>
            <person name="Choi E."/>
            <person name="Choi E."/>
            <person name="Lee S.E."/>
            <person name="Jeon J."/>
            <person name="Kim H."/>
            <person name="Choi G."/>
            <person name="Song H."/>
            <person name="Lee J."/>
            <person name="Lee S.C."/>
            <person name="Kwon J.K."/>
            <person name="Lee H.Y."/>
            <person name="Koo N."/>
            <person name="Hong Y."/>
            <person name="Kim R.W."/>
            <person name="Kang W.H."/>
            <person name="Huh J.H."/>
            <person name="Kang B.C."/>
            <person name="Yang T.J."/>
            <person name="Lee Y.H."/>
            <person name="Bennetzen J.L."/>
            <person name="Choi D."/>
        </authorList>
    </citation>
    <scope>NUCLEOTIDE SEQUENCE [LARGE SCALE GENOMIC DNA]</scope>
    <source>
        <strain evidence="2">cv. PBC81</strain>
    </source>
</reference>
<evidence type="ECO:0000313" key="2">
    <source>
        <dbReference type="Proteomes" id="UP000224567"/>
    </source>
</evidence>
<dbReference type="Proteomes" id="UP000224567">
    <property type="component" value="Unassembled WGS sequence"/>
</dbReference>
<proteinExistence type="predicted"/>
<accession>A0A2G2VPN8</accession>
<gene>
    <name evidence="1" type="ORF">CQW23_26723</name>
</gene>
<sequence>MIPLSINDVNVVVRMVKDKLETEGQKNKTEVEAAKKKVAAAEKKVKEEEVPIAVVKDDVRELKGKEVKETKEKDDKKGS</sequence>
<reference evidence="2" key="2">
    <citation type="journal article" date="2017" name="J. Anim. Genet.">
        <title>Multiple reference genome sequences of hot pepper reveal the massive evolution of plant disease resistance genes by retroduplication.</title>
        <authorList>
            <person name="Kim S."/>
            <person name="Park J."/>
            <person name="Yeom S.-I."/>
            <person name="Kim Y.-M."/>
            <person name="Seo E."/>
            <person name="Kim K.-T."/>
            <person name="Kim M.-S."/>
            <person name="Lee J.M."/>
            <person name="Cheong K."/>
            <person name="Shin H.-S."/>
            <person name="Kim S.-B."/>
            <person name="Han K."/>
            <person name="Lee J."/>
            <person name="Park M."/>
            <person name="Lee H.-A."/>
            <person name="Lee H.-Y."/>
            <person name="Lee Y."/>
            <person name="Oh S."/>
            <person name="Lee J.H."/>
            <person name="Choi E."/>
            <person name="Choi E."/>
            <person name="Lee S.E."/>
            <person name="Jeon J."/>
            <person name="Kim H."/>
            <person name="Choi G."/>
            <person name="Song H."/>
            <person name="Lee J."/>
            <person name="Lee S.-C."/>
            <person name="Kwon J.-K."/>
            <person name="Lee H.-Y."/>
            <person name="Koo N."/>
            <person name="Hong Y."/>
            <person name="Kim R.W."/>
            <person name="Kang W.-H."/>
            <person name="Huh J.H."/>
            <person name="Kang B.-C."/>
            <person name="Yang T.-J."/>
            <person name="Lee Y.-H."/>
            <person name="Bennetzen J.L."/>
            <person name="Choi D."/>
        </authorList>
    </citation>
    <scope>NUCLEOTIDE SEQUENCE [LARGE SCALE GENOMIC DNA]</scope>
    <source>
        <strain evidence="2">cv. PBC81</strain>
    </source>
</reference>
<dbReference type="EMBL" id="MLFT02000011">
    <property type="protein sequence ID" value="PHT34923.1"/>
    <property type="molecule type" value="Genomic_DNA"/>
</dbReference>
<organism evidence="1 2">
    <name type="scientific">Capsicum baccatum</name>
    <name type="common">Peruvian pepper</name>
    <dbReference type="NCBI Taxonomy" id="33114"/>
    <lineage>
        <taxon>Eukaryota</taxon>
        <taxon>Viridiplantae</taxon>
        <taxon>Streptophyta</taxon>
        <taxon>Embryophyta</taxon>
        <taxon>Tracheophyta</taxon>
        <taxon>Spermatophyta</taxon>
        <taxon>Magnoliopsida</taxon>
        <taxon>eudicotyledons</taxon>
        <taxon>Gunneridae</taxon>
        <taxon>Pentapetalae</taxon>
        <taxon>asterids</taxon>
        <taxon>lamiids</taxon>
        <taxon>Solanales</taxon>
        <taxon>Solanaceae</taxon>
        <taxon>Solanoideae</taxon>
        <taxon>Capsiceae</taxon>
        <taxon>Capsicum</taxon>
    </lineage>
</organism>
<evidence type="ECO:0000313" key="1">
    <source>
        <dbReference type="EMBL" id="PHT34923.1"/>
    </source>
</evidence>